<evidence type="ECO:0000256" key="4">
    <source>
        <dbReference type="ARBA" id="ARBA00022692"/>
    </source>
</evidence>
<feature type="transmembrane region" description="Helical" evidence="8">
    <location>
        <begin position="280"/>
        <end position="299"/>
    </location>
</feature>
<keyword evidence="5" id="KW-0378">Hydrolase</keyword>
<accession>A0A934RAF4</accession>
<feature type="transmembrane region" description="Helical" evidence="8">
    <location>
        <begin position="142"/>
        <end position="160"/>
    </location>
</feature>
<evidence type="ECO:0000256" key="5">
    <source>
        <dbReference type="ARBA" id="ARBA00022801"/>
    </source>
</evidence>
<keyword evidence="7 8" id="KW-0472">Membrane</keyword>
<dbReference type="GO" id="GO:0005886">
    <property type="term" value="C:plasma membrane"/>
    <property type="evidence" value="ECO:0007669"/>
    <property type="project" value="UniProtKB-SubCell"/>
</dbReference>
<keyword evidence="10" id="KW-1185">Reference proteome</keyword>
<dbReference type="AlphaFoldDB" id="A0A934RAF4"/>
<organism evidence="9 10">
    <name type="scientific">Luteolibacter yonseiensis</name>
    <dbReference type="NCBI Taxonomy" id="1144680"/>
    <lineage>
        <taxon>Bacteria</taxon>
        <taxon>Pseudomonadati</taxon>
        <taxon>Verrucomicrobiota</taxon>
        <taxon>Verrucomicrobiia</taxon>
        <taxon>Verrucomicrobiales</taxon>
        <taxon>Verrucomicrobiaceae</taxon>
        <taxon>Luteolibacter</taxon>
    </lineage>
</organism>
<keyword evidence="4 8" id="KW-0812">Transmembrane</keyword>
<evidence type="ECO:0000313" key="9">
    <source>
        <dbReference type="EMBL" id="MBK1817969.1"/>
    </source>
</evidence>
<gene>
    <name evidence="9" type="ORF">JIN84_20270</name>
</gene>
<dbReference type="InterPro" id="IPR019127">
    <property type="entry name" value="Exosortase"/>
</dbReference>
<evidence type="ECO:0000256" key="1">
    <source>
        <dbReference type="ARBA" id="ARBA00004651"/>
    </source>
</evidence>
<evidence type="ECO:0000256" key="2">
    <source>
        <dbReference type="ARBA" id="ARBA00022475"/>
    </source>
</evidence>
<keyword evidence="6 8" id="KW-1133">Transmembrane helix</keyword>
<dbReference type="NCBIfam" id="TIGR04178">
    <property type="entry name" value="exo_archaeo"/>
    <property type="match status" value="1"/>
</dbReference>
<dbReference type="GO" id="GO:0006508">
    <property type="term" value="P:proteolysis"/>
    <property type="evidence" value="ECO:0007669"/>
    <property type="project" value="UniProtKB-KW"/>
</dbReference>
<dbReference type="GO" id="GO:0008233">
    <property type="term" value="F:peptidase activity"/>
    <property type="evidence" value="ECO:0007669"/>
    <property type="project" value="UniProtKB-KW"/>
</dbReference>
<dbReference type="RefSeq" id="WP_200352894.1">
    <property type="nucleotide sequence ID" value="NZ_BAABHZ010000001.1"/>
</dbReference>
<name>A0A934RAF4_9BACT</name>
<dbReference type="Proteomes" id="UP000600139">
    <property type="component" value="Unassembled WGS sequence"/>
</dbReference>
<feature type="transmembrane region" description="Helical" evidence="8">
    <location>
        <begin position="221"/>
        <end position="243"/>
    </location>
</feature>
<comment type="caution">
    <text evidence="9">The sequence shown here is derived from an EMBL/GenBank/DDBJ whole genome shotgun (WGS) entry which is preliminary data.</text>
</comment>
<dbReference type="Pfam" id="PF09721">
    <property type="entry name" value="Exosortase_EpsH"/>
    <property type="match status" value="1"/>
</dbReference>
<feature type="transmembrane region" description="Helical" evidence="8">
    <location>
        <begin position="80"/>
        <end position="97"/>
    </location>
</feature>
<feature type="transmembrane region" description="Helical" evidence="8">
    <location>
        <begin position="109"/>
        <end position="130"/>
    </location>
</feature>
<sequence>MASNDPTTPSAPPIWEKFRWILPILVVVLLSRFSVAKDGFSQLSRPVVLWLIDLFGGQATDHGDTITVGRLDVPWSGDCAGLNLLVLLLAVAVWMNRREPMGKRYWVRIFMMIPAAAIANVLRIFMIIGYREVFYPAIESPQLHYFFGLALLVPFALLAMPKSTRSFSSRVFELLHVAAVIALLAPHADGSQGAALTIAVILGLSNCHMPERLSPARLASFALWVVAAGAIAFAGMESFWLPWVLVCPLVCDPKWLFSPVGALVTLSSHRMVYLIPGAEWVEWVVWAILGYAVWTKFGTHENDTTAHPSTNSWNRPEKAMMFATAVLFLLPFLSSTILAGKKENWVPPTSASLSEVPGGQMVTLPGQNDKIGLLWYDSVGTERHHKLEICLKYRGVELTRSKDVADVFDDGKNHWMKEYYLQNGKLIQSHQEYVISTLGPGTSAGVHLILITDQSSMSAKEFSEEAGKISSRLYEMIREEKLLPGDTSKATASK</sequence>
<dbReference type="EMBL" id="JAENIK010000012">
    <property type="protein sequence ID" value="MBK1817969.1"/>
    <property type="molecule type" value="Genomic_DNA"/>
</dbReference>
<evidence type="ECO:0000256" key="7">
    <source>
        <dbReference type="ARBA" id="ARBA00023136"/>
    </source>
</evidence>
<feature type="transmembrane region" description="Helical" evidence="8">
    <location>
        <begin position="319"/>
        <end position="340"/>
    </location>
</feature>
<evidence type="ECO:0000256" key="6">
    <source>
        <dbReference type="ARBA" id="ARBA00022989"/>
    </source>
</evidence>
<proteinExistence type="predicted"/>
<dbReference type="InterPro" id="IPR026392">
    <property type="entry name" value="Exo/Archaeosortase_dom"/>
</dbReference>
<evidence type="ECO:0000256" key="8">
    <source>
        <dbReference type="SAM" id="Phobius"/>
    </source>
</evidence>
<keyword evidence="2" id="KW-1003">Cell membrane</keyword>
<protein>
    <submittedName>
        <fullName evidence="9">Exosortase/archaeosortase family protein</fullName>
    </submittedName>
</protein>
<evidence type="ECO:0000256" key="3">
    <source>
        <dbReference type="ARBA" id="ARBA00022670"/>
    </source>
</evidence>
<reference evidence="9" key="1">
    <citation type="submission" date="2021-01" db="EMBL/GenBank/DDBJ databases">
        <title>Modified the classification status of verrucomicrobia.</title>
        <authorList>
            <person name="Feng X."/>
        </authorList>
    </citation>
    <scope>NUCLEOTIDE SEQUENCE</scope>
    <source>
        <strain evidence="9">JCM 18052</strain>
    </source>
</reference>
<evidence type="ECO:0000313" key="10">
    <source>
        <dbReference type="Proteomes" id="UP000600139"/>
    </source>
</evidence>
<comment type="subcellular location">
    <subcellularLocation>
        <location evidence="1">Cell membrane</location>
        <topology evidence="1">Multi-pass membrane protein</topology>
    </subcellularLocation>
</comment>
<keyword evidence="3" id="KW-0645">Protease</keyword>